<dbReference type="EMBL" id="SMKU01000081">
    <property type="protein sequence ID" value="TDD86376.1"/>
    <property type="molecule type" value="Genomic_DNA"/>
</dbReference>
<feature type="domain" description="RNA polymerase sigma-70 region 2" evidence="6">
    <location>
        <begin position="15"/>
        <end position="81"/>
    </location>
</feature>
<dbReference type="InterPro" id="IPR014284">
    <property type="entry name" value="RNA_pol_sigma-70_dom"/>
</dbReference>
<dbReference type="GO" id="GO:0003677">
    <property type="term" value="F:DNA binding"/>
    <property type="evidence" value="ECO:0007669"/>
    <property type="project" value="UniProtKB-KW"/>
</dbReference>
<evidence type="ECO:0000313" key="9">
    <source>
        <dbReference type="Proteomes" id="UP000294513"/>
    </source>
</evidence>
<evidence type="ECO:0000256" key="5">
    <source>
        <dbReference type="ARBA" id="ARBA00023163"/>
    </source>
</evidence>
<keyword evidence="9" id="KW-1185">Reference proteome</keyword>
<protein>
    <submittedName>
        <fullName evidence="8">SigE family RNA polymerase sigma factor</fullName>
    </submittedName>
</protein>
<keyword evidence="2" id="KW-0805">Transcription regulation</keyword>
<sequence>MKGIVTTPPSTLSDLYRSHAAGLTRLATLMVGDPVTAEDVVQDAFLGLHRKWARLHDPAAALTYVRSAVLNRCRSVLRRRAVAARFGHAYEPPVWSAESAALIGEERRELLAAVAALPRRQREVLTLRYFCELSEHEIARILGVSRGTVSSTASRAMSTLARALGEER</sequence>
<feature type="domain" description="RNA polymerase sigma factor 70 region 4 type 2" evidence="7">
    <location>
        <begin position="107"/>
        <end position="160"/>
    </location>
</feature>
<keyword evidence="4" id="KW-0238">DNA-binding</keyword>
<comment type="caution">
    <text evidence="8">The sequence shown here is derived from an EMBL/GenBank/DDBJ whole genome shotgun (WGS) entry which is preliminary data.</text>
</comment>
<evidence type="ECO:0000313" key="8">
    <source>
        <dbReference type="EMBL" id="TDD86376.1"/>
    </source>
</evidence>
<evidence type="ECO:0000259" key="6">
    <source>
        <dbReference type="Pfam" id="PF04542"/>
    </source>
</evidence>
<dbReference type="GO" id="GO:0016987">
    <property type="term" value="F:sigma factor activity"/>
    <property type="evidence" value="ECO:0007669"/>
    <property type="project" value="UniProtKB-KW"/>
</dbReference>
<proteinExistence type="inferred from homology"/>
<organism evidence="8 9">
    <name type="scientific">Actinomadura rubrisoli</name>
    <dbReference type="NCBI Taxonomy" id="2530368"/>
    <lineage>
        <taxon>Bacteria</taxon>
        <taxon>Bacillati</taxon>
        <taxon>Actinomycetota</taxon>
        <taxon>Actinomycetes</taxon>
        <taxon>Streptosporangiales</taxon>
        <taxon>Thermomonosporaceae</taxon>
        <taxon>Actinomadura</taxon>
    </lineage>
</organism>
<dbReference type="Pfam" id="PF08281">
    <property type="entry name" value="Sigma70_r4_2"/>
    <property type="match status" value="1"/>
</dbReference>
<dbReference type="InterPro" id="IPR013324">
    <property type="entry name" value="RNA_pol_sigma_r3/r4-like"/>
</dbReference>
<dbReference type="InterPro" id="IPR036388">
    <property type="entry name" value="WH-like_DNA-bd_sf"/>
</dbReference>
<dbReference type="AlphaFoldDB" id="A0A4R5BM48"/>
<dbReference type="Proteomes" id="UP000294513">
    <property type="component" value="Unassembled WGS sequence"/>
</dbReference>
<dbReference type="NCBIfam" id="TIGR02937">
    <property type="entry name" value="sigma70-ECF"/>
    <property type="match status" value="1"/>
</dbReference>
<dbReference type="SUPFAM" id="SSF88946">
    <property type="entry name" value="Sigma2 domain of RNA polymerase sigma factors"/>
    <property type="match status" value="1"/>
</dbReference>
<evidence type="ECO:0000256" key="1">
    <source>
        <dbReference type="ARBA" id="ARBA00010641"/>
    </source>
</evidence>
<dbReference type="InterPro" id="IPR014325">
    <property type="entry name" value="RNA_pol_sigma-E_actinobac"/>
</dbReference>
<dbReference type="PANTHER" id="PTHR43133">
    <property type="entry name" value="RNA POLYMERASE ECF-TYPE SIGMA FACTO"/>
    <property type="match status" value="1"/>
</dbReference>
<dbReference type="OrthoDB" id="2046835at2"/>
<keyword evidence="3" id="KW-0731">Sigma factor</keyword>
<accession>A0A4R5BM48</accession>
<evidence type="ECO:0000259" key="7">
    <source>
        <dbReference type="Pfam" id="PF08281"/>
    </source>
</evidence>
<comment type="similarity">
    <text evidence="1">Belongs to the sigma-70 factor family. ECF subfamily.</text>
</comment>
<dbReference type="Gene3D" id="1.10.1740.10">
    <property type="match status" value="1"/>
</dbReference>
<dbReference type="InterPro" id="IPR007627">
    <property type="entry name" value="RNA_pol_sigma70_r2"/>
</dbReference>
<reference evidence="8 9" key="1">
    <citation type="submission" date="2019-03" db="EMBL/GenBank/DDBJ databases">
        <title>Draft genome sequences of novel Actinobacteria.</title>
        <authorList>
            <person name="Sahin N."/>
            <person name="Ay H."/>
            <person name="Saygin H."/>
        </authorList>
    </citation>
    <scope>NUCLEOTIDE SEQUENCE [LARGE SCALE GENOMIC DNA]</scope>
    <source>
        <strain evidence="8 9">H3C3</strain>
    </source>
</reference>
<dbReference type="CDD" id="cd06171">
    <property type="entry name" value="Sigma70_r4"/>
    <property type="match status" value="1"/>
</dbReference>
<keyword evidence="5" id="KW-0804">Transcription</keyword>
<dbReference type="NCBIfam" id="TIGR02983">
    <property type="entry name" value="SigE-fam_strep"/>
    <property type="match status" value="1"/>
</dbReference>
<evidence type="ECO:0000256" key="4">
    <source>
        <dbReference type="ARBA" id="ARBA00023125"/>
    </source>
</evidence>
<dbReference type="GO" id="GO:0006352">
    <property type="term" value="P:DNA-templated transcription initiation"/>
    <property type="evidence" value="ECO:0007669"/>
    <property type="project" value="InterPro"/>
</dbReference>
<dbReference type="PANTHER" id="PTHR43133:SF50">
    <property type="entry name" value="ECF RNA POLYMERASE SIGMA FACTOR SIGM"/>
    <property type="match status" value="1"/>
</dbReference>
<evidence type="ECO:0000256" key="3">
    <source>
        <dbReference type="ARBA" id="ARBA00023082"/>
    </source>
</evidence>
<dbReference type="InterPro" id="IPR013249">
    <property type="entry name" value="RNA_pol_sigma70_r4_t2"/>
</dbReference>
<dbReference type="SUPFAM" id="SSF88659">
    <property type="entry name" value="Sigma3 and sigma4 domains of RNA polymerase sigma factors"/>
    <property type="match status" value="1"/>
</dbReference>
<dbReference type="InterPro" id="IPR039425">
    <property type="entry name" value="RNA_pol_sigma-70-like"/>
</dbReference>
<dbReference type="Gene3D" id="1.10.10.10">
    <property type="entry name" value="Winged helix-like DNA-binding domain superfamily/Winged helix DNA-binding domain"/>
    <property type="match status" value="1"/>
</dbReference>
<dbReference type="InterPro" id="IPR013325">
    <property type="entry name" value="RNA_pol_sigma_r2"/>
</dbReference>
<evidence type="ECO:0000256" key="2">
    <source>
        <dbReference type="ARBA" id="ARBA00023015"/>
    </source>
</evidence>
<dbReference type="Pfam" id="PF04542">
    <property type="entry name" value="Sigma70_r2"/>
    <property type="match status" value="1"/>
</dbReference>
<name>A0A4R5BM48_9ACTN</name>
<gene>
    <name evidence="8" type="ORF">E1298_17505</name>
</gene>